<dbReference type="KEGG" id="manq:L1994_06165"/>
<evidence type="ECO:0000259" key="1">
    <source>
        <dbReference type="PROSITE" id="PS51379"/>
    </source>
</evidence>
<evidence type="ECO:0000313" key="3">
    <source>
        <dbReference type="Proteomes" id="UP001218895"/>
    </source>
</evidence>
<feature type="domain" description="4Fe-4S ferredoxin-type" evidence="1">
    <location>
        <begin position="60"/>
        <end position="89"/>
    </location>
</feature>
<organism evidence="2 3">
    <name type="scientific">Methanomicrobium antiquum</name>
    <dbReference type="NCBI Taxonomy" id="487686"/>
    <lineage>
        <taxon>Archaea</taxon>
        <taxon>Methanobacteriati</taxon>
        <taxon>Methanobacteriota</taxon>
        <taxon>Stenosarchaea group</taxon>
        <taxon>Methanomicrobia</taxon>
        <taxon>Methanomicrobiales</taxon>
        <taxon>Methanomicrobiaceae</taxon>
        <taxon>Methanomicrobium</taxon>
    </lineage>
</organism>
<dbReference type="PROSITE" id="PS00198">
    <property type="entry name" value="4FE4S_FER_1"/>
    <property type="match status" value="1"/>
</dbReference>
<dbReference type="GO" id="GO:0005524">
    <property type="term" value="F:ATP binding"/>
    <property type="evidence" value="ECO:0007669"/>
    <property type="project" value="UniProtKB-KW"/>
</dbReference>
<reference evidence="2" key="1">
    <citation type="submission" date="2022-01" db="EMBL/GenBank/DDBJ databases">
        <title>Complete genome of Methanomicrobium antiquum DSM 21220.</title>
        <authorList>
            <person name="Chen S.-C."/>
            <person name="You Y.-T."/>
            <person name="Zhou Y.-Z."/>
            <person name="Lai M.-C."/>
        </authorList>
    </citation>
    <scope>NUCLEOTIDE SEQUENCE</scope>
    <source>
        <strain evidence="2">DSM 21220</strain>
    </source>
</reference>
<dbReference type="PANTHER" id="PTHR43534:SF1">
    <property type="entry name" value="4FE-4S CLUSTER CONTAINING PARA FAMILY ATPASE PROTEIN"/>
    <property type="match status" value="1"/>
</dbReference>
<dbReference type="CDD" id="cd03110">
    <property type="entry name" value="SIMIBI_bact_arch"/>
    <property type="match status" value="1"/>
</dbReference>
<dbReference type="Pfam" id="PF00037">
    <property type="entry name" value="Fer4"/>
    <property type="match status" value="1"/>
</dbReference>
<dbReference type="InterPro" id="IPR017900">
    <property type="entry name" value="4Fe4S_Fe_S_CS"/>
</dbReference>
<dbReference type="InterPro" id="IPR027417">
    <property type="entry name" value="P-loop_NTPase"/>
</dbReference>
<keyword evidence="2" id="KW-0067">ATP-binding</keyword>
<feature type="domain" description="4Fe-4S ferredoxin-type" evidence="1">
    <location>
        <begin position="91"/>
        <end position="120"/>
    </location>
</feature>
<dbReference type="EMBL" id="CP091092">
    <property type="protein sequence ID" value="WFN35751.1"/>
    <property type="molecule type" value="Genomic_DNA"/>
</dbReference>
<dbReference type="Gene3D" id="3.40.50.300">
    <property type="entry name" value="P-loop containing nucleotide triphosphate hydrolases"/>
    <property type="match status" value="1"/>
</dbReference>
<dbReference type="Proteomes" id="UP001218895">
    <property type="component" value="Chromosome"/>
</dbReference>
<dbReference type="Gene3D" id="3.30.70.20">
    <property type="match status" value="1"/>
</dbReference>
<dbReference type="AlphaFoldDB" id="A0AAF0FPX6"/>
<sequence>MKTLAVVSGKGGTGKTTFTAGFASLITRPFTLVDCDVDAANLCLLFDTKIEMEKDFLGSDIAEINPDLCILCGNCEEYCRFDAISYNEESEVFEVNRIACEGCAVCTIVCPADAITVERIKTGDLKISNAGSLRIVHADLLPGCGASGLLVKEVKCEAEKISSDADLILIDGPPGIGCPFIATVSGVDYAVIVAEPGLSSLHDLKRARVVIENFGAKIFVVINRFDISPDITKEIEDYCLENQIPVAGKIPYDETVYDSVRNLKPITDYDCPASKAIEKCFSFIVKEIED</sequence>
<dbReference type="SUPFAM" id="SSF54862">
    <property type="entry name" value="4Fe-4S ferredoxins"/>
    <property type="match status" value="1"/>
</dbReference>
<keyword evidence="3" id="KW-1185">Reference proteome</keyword>
<dbReference type="SUPFAM" id="SSF52540">
    <property type="entry name" value="P-loop containing nucleoside triphosphate hydrolases"/>
    <property type="match status" value="1"/>
</dbReference>
<accession>A0AAF0FPX6</accession>
<dbReference type="InterPro" id="IPR017896">
    <property type="entry name" value="4Fe4S_Fe-S-bd"/>
</dbReference>
<proteinExistence type="predicted"/>
<dbReference type="RefSeq" id="WP_278098591.1">
    <property type="nucleotide sequence ID" value="NZ_CP091092.1"/>
</dbReference>
<name>A0AAF0FPX6_9EURY</name>
<dbReference type="InterPro" id="IPR002586">
    <property type="entry name" value="CobQ/CobB/MinD/ParA_Nub-bd_dom"/>
</dbReference>
<dbReference type="GO" id="GO:0016491">
    <property type="term" value="F:oxidoreductase activity"/>
    <property type="evidence" value="ECO:0007669"/>
    <property type="project" value="UniProtKB-ARBA"/>
</dbReference>
<dbReference type="PROSITE" id="PS51379">
    <property type="entry name" value="4FE4S_FER_2"/>
    <property type="match status" value="2"/>
</dbReference>
<dbReference type="GeneID" id="79949965"/>
<gene>
    <name evidence="2" type="ORF">L1994_06165</name>
</gene>
<evidence type="ECO:0000313" key="2">
    <source>
        <dbReference type="EMBL" id="WFN35751.1"/>
    </source>
</evidence>
<dbReference type="Pfam" id="PF01656">
    <property type="entry name" value="CbiA"/>
    <property type="match status" value="1"/>
</dbReference>
<dbReference type="PANTHER" id="PTHR43534">
    <property type="entry name" value="MIND SUPERFAMILY P-LOOP ATPASE CONTAINING AN INSERTED FERREDOXIN DOMAIN"/>
    <property type="match status" value="1"/>
</dbReference>
<protein>
    <submittedName>
        <fullName evidence="2">ATP-binding protein</fullName>
    </submittedName>
</protein>
<keyword evidence="2" id="KW-0547">Nucleotide-binding</keyword>